<dbReference type="EMBL" id="LWDE02002499">
    <property type="protein sequence ID" value="KAE8237485.1"/>
    <property type="molecule type" value="Genomic_DNA"/>
</dbReference>
<dbReference type="Proteomes" id="UP000077684">
    <property type="component" value="Unassembled WGS sequence"/>
</dbReference>
<reference evidence="7" key="2">
    <citation type="journal article" date="2019" name="IMA Fungus">
        <title>Genome sequencing and comparison of five Tilletia species to identify candidate genes for the detection of regulated species infecting wheat.</title>
        <authorList>
            <person name="Nguyen H.D.T."/>
            <person name="Sultana T."/>
            <person name="Kesanakurti P."/>
            <person name="Hambleton S."/>
        </authorList>
    </citation>
    <scope>NUCLEOTIDE SEQUENCE</scope>
    <source>
        <strain evidence="7">DAOMC 236426</strain>
    </source>
</reference>
<feature type="region of interest" description="Disordered" evidence="6">
    <location>
        <begin position="412"/>
        <end position="466"/>
    </location>
</feature>
<comment type="subcellular location">
    <subcellularLocation>
        <location evidence="1">Nucleus</location>
    </subcellularLocation>
</comment>
<feature type="region of interest" description="Disordered" evidence="6">
    <location>
        <begin position="759"/>
        <end position="800"/>
    </location>
</feature>
<feature type="compositionally biased region" description="Polar residues" evidence="6">
    <location>
        <begin position="33"/>
        <end position="45"/>
    </location>
</feature>
<evidence type="ECO:0000256" key="5">
    <source>
        <dbReference type="ARBA" id="ARBA00023242"/>
    </source>
</evidence>
<dbReference type="SUPFAM" id="SSF53098">
    <property type="entry name" value="Ribonuclease H-like"/>
    <property type="match status" value="1"/>
</dbReference>
<dbReference type="GO" id="GO:0008270">
    <property type="term" value="F:zinc ion binding"/>
    <property type="evidence" value="ECO:0007669"/>
    <property type="project" value="UniProtKB-KW"/>
</dbReference>
<name>A0A8X7SSG2_9BASI</name>
<dbReference type="AlphaFoldDB" id="A0A8X7SSG2"/>
<comment type="caution">
    <text evidence="7">The sequence shown here is derived from an EMBL/GenBank/DDBJ whole genome shotgun (WGS) entry which is preliminary data.</text>
</comment>
<dbReference type="InterPro" id="IPR052035">
    <property type="entry name" value="ZnF_BED_domain_contain"/>
</dbReference>
<dbReference type="GO" id="GO:0005634">
    <property type="term" value="C:nucleus"/>
    <property type="evidence" value="ECO:0007669"/>
    <property type="project" value="UniProtKB-SubCell"/>
</dbReference>
<evidence type="ECO:0000256" key="3">
    <source>
        <dbReference type="ARBA" id="ARBA00022771"/>
    </source>
</evidence>
<feature type="compositionally biased region" description="Acidic residues" evidence="6">
    <location>
        <begin position="424"/>
        <end position="443"/>
    </location>
</feature>
<evidence type="ECO:0000313" key="8">
    <source>
        <dbReference type="Proteomes" id="UP000077684"/>
    </source>
</evidence>
<organism evidence="7 8">
    <name type="scientific">Tilletia controversa</name>
    <name type="common">dwarf bunt fungus</name>
    <dbReference type="NCBI Taxonomy" id="13291"/>
    <lineage>
        <taxon>Eukaryota</taxon>
        <taxon>Fungi</taxon>
        <taxon>Dikarya</taxon>
        <taxon>Basidiomycota</taxon>
        <taxon>Ustilaginomycotina</taxon>
        <taxon>Exobasidiomycetes</taxon>
        <taxon>Tilletiales</taxon>
        <taxon>Tilletiaceae</taxon>
        <taxon>Tilletia</taxon>
    </lineage>
</organism>
<keyword evidence="2" id="KW-0479">Metal-binding</keyword>
<feature type="region of interest" description="Disordered" evidence="6">
    <location>
        <begin position="1"/>
        <end position="72"/>
    </location>
</feature>
<evidence type="ECO:0000313" key="7">
    <source>
        <dbReference type="EMBL" id="KAE8237485.1"/>
    </source>
</evidence>
<dbReference type="PANTHER" id="PTHR46481">
    <property type="entry name" value="ZINC FINGER BED DOMAIN-CONTAINING PROTEIN 4"/>
    <property type="match status" value="1"/>
</dbReference>
<keyword evidence="5" id="KW-0539">Nucleus</keyword>
<dbReference type="PANTHER" id="PTHR46481:SF10">
    <property type="entry name" value="ZINC FINGER BED DOMAIN-CONTAINING PROTEIN 39"/>
    <property type="match status" value="1"/>
</dbReference>
<evidence type="ECO:0000256" key="1">
    <source>
        <dbReference type="ARBA" id="ARBA00004123"/>
    </source>
</evidence>
<sequence length="818" mass="90117">MTKARSGKPGSDSGSHGGMTSEEEEELRGPSARTRTAGETASNQFGEVDQQDKGSEGDDEDDDLPEMENRTSTRFFKFVRATKKPKTRRTGEKYVGTDETWQCRFCGGHYTAHPENRSNLALLLNQKVNGSFCSRLFDPIDKSFAGTFQRTNQDAGKDKLASPAMSSLSTSSVRPGRGQQGLDGWMSSQKAQATEAKITEVRRLVLKWVIASNQPFTEPQNPHFREIIRAINPSLSPALTSARTVRRDLEAAHGEILREAVDHLKRNQLTFSVSHDGWTSPSRRYTFLAFVINYVDTDWSFQQFILSFTVLRGPHTGAALAGHLIRALSEHNLLDLWSGILVGDAASANRRMCDALEYEFAKDRDDPQKAVEHRRGDHNIFCFNHVLNRGMVDFYSGMGLKADANDGVLRASADNPEESKESVADDPVDDSDNEPLSDDEGAAETEITSAGNGIGGAEGEKGGAGDDAAVVQAGGVREGELEPDDPEAEEALVMFADVRCKLATVVEEDEEDGGPGEGGNEGNDDAEQGDKGEGTKSGAADVEGEDDEDLANPLNKIASVVTQIYSSSDSLREFKKWMSMAYRDHDNPRLVDKVPPKLNQTRWNSRYKQVQAALKIREGLLLYSKNSTRPKVTAIGLTERDFDIAQQIRLVSSYVHRQTLLFERNASNACLVLHRFGELVHILSVEIEEAGSKNGDVAAELKTGLMQMRTKIKRYQEAAAQNKTLLLAGVLHPRYRLDPFEADYPDKVERVKTLLNEEVRALSDSPSGPSEPAVPGSSKHKSVLPKKWRRELPNASSAATIRAEQTEVDAYLANRNPY</sequence>
<feature type="compositionally biased region" description="Low complexity" evidence="6">
    <location>
        <begin position="161"/>
        <end position="172"/>
    </location>
</feature>
<feature type="region of interest" description="Disordered" evidence="6">
    <location>
        <begin position="506"/>
        <end position="553"/>
    </location>
</feature>
<accession>A0A8X7SSG2</accession>
<dbReference type="InterPro" id="IPR012337">
    <property type="entry name" value="RNaseH-like_sf"/>
</dbReference>
<feature type="compositionally biased region" description="Basic residues" evidence="6">
    <location>
        <begin position="778"/>
        <end position="789"/>
    </location>
</feature>
<evidence type="ECO:0000256" key="4">
    <source>
        <dbReference type="ARBA" id="ARBA00022833"/>
    </source>
</evidence>
<keyword evidence="3" id="KW-0863">Zinc-finger</keyword>
<feature type="compositionally biased region" description="Acidic residues" evidence="6">
    <location>
        <begin position="57"/>
        <end position="66"/>
    </location>
</feature>
<feature type="non-terminal residue" evidence="7">
    <location>
        <position position="818"/>
    </location>
</feature>
<evidence type="ECO:0000256" key="6">
    <source>
        <dbReference type="SAM" id="MobiDB-lite"/>
    </source>
</evidence>
<protein>
    <submittedName>
        <fullName evidence="7">Uncharacterized protein</fullName>
    </submittedName>
</protein>
<reference evidence="7" key="1">
    <citation type="submission" date="2016-04" db="EMBL/GenBank/DDBJ databases">
        <authorList>
            <person name="Nguyen H.D."/>
            <person name="Samba Siva P."/>
            <person name="Cullis J."/>
            <person name="Levesque C.A."/>
            <person name="Hambleton S."/>
        </authorList>
    </citation>
    <scope>NUCLEOTIDE SEQUENCE</scope>
    <source>
        <strain evidence="7">DAOMC 236426</strain>
    </source>
</reference>
<gene>
    <name evidence="7" type="ORF">A4X06_0g9213</name>
</gene>
<proteinExistence type="predicted"/>
<evidence type="ECO:0000256" key="2">
    <source>
        <dbReference type="ARBA" id="ARBA00022723"/>
    </source>
</evidence>
<feature type="region of interest" description="Disordered" evidence="6">
    <location>
        <begin position="153"/>
        <end position="188"/>
    </location>
</feature>
<keyword evidence="4" id="KW-0862">Zinc</keyword>
<keyword evidence="8" id="KW-1185">Reference proteome</keyword>